<evidence type="ECO:0000256" key="1">
    <source>
        <dbReference type="ARBA" id="ARBA00010718"/>
    </source>
</evidence>
<dbReference type="AlphaFoldDB" id="A0A1I8N8W0"/>
<dbReference type="Pfam" id="PF00194">
    <property type="entry name" value="Carb_anhydrase"/>
    <property type="match status" value="1"/>
</dbReference>
<protein>
    <recommendedName>
        <fullName evidence="2">carbonic anhydrase</fullName>
        <ecNumber evidence="2">4.2.1.1</ecNumber>
    </recommendedName>
</protein>
<dbReference type="KEGG" id="mde:101889421"/>
<feature type="chain" id="PRO_5044561388" description="carbonic anhydrase" evidence="6">
    <location>
        <begin position="20"/>
        <end position="325"/>
    </location>
</feature>
<feature type="domain" description="Alpha-carbonic anhydrase" evidence="7">
    <location>
        <begin position="21"/>
        <end position="280"/>
    </location>
</feature>
<dbReference type="RefSeq" id="XP_005185548.2">
    <property type="nucleotide sequence ID" value="XM_005185491.4"/>
</dbReference>
<dbReference type="GO" id="GO:0004089">
    <property type="term" value="F:carbonate dehydratase activity"/>
    <property type="evidence" value="ECO:0007669"/>
    <property type="project" value="UniProtKB-EC"/>
</dbReference>
<dbReference type="GO" id="GO:0008270">
    <property type="term" value="F:zinc ion binding"/>
    <property type="evidence" value="ECO:0007669"/>
    <property type="project" value="InterPro"/>
</dbReference>
<dbReference type="EC" id="4.2.1.1" evidence="2"/>
<gene>
    <name evidence="8" type="primary">101889421</name>
</gene>
<dbReference type="PROSITE" id="PS51144">
    <property type="entry name" value="ALPHA_CA_2"/>
    <property type="match status" value="1"/>
</dbReference>
<dbReference type="InterPro" id="IPR036398">
    <property type="entry name" value="CA_dom_sf"/>
</dbReference>
<dbReference type="CDD" id="cd00326">
    <property type="entry name" value="alpha_CA"/>
    <property type="match status" value="1"/>
</dbReference>
<dbReference type="PANTHER" id="PTHR18952:SF124">
    <property type="entry name" value="CARBONIC ANHYDRASE 7"/>
    <property type="match status" value="1"/>
</dbReference>
<dbReference type="GO" id="GO:0005737">
    <property type="term" value="C:cytoplasm"/>
    <property type="evidence" value="ECO:0007669"/>
    <property type="project" value="TreeGrafter"/>
</dbReference>
<evidence type="ECO:0000259" key="7">
    <source>
        <dbReference type="PROSITE" id="PS51144"/>
    </source>
</evidence>
<dbReference type="VEuPathDB" id="VectorBase:MDOA012775"/>
<dbReference type="PANTHER" id="PTHR18952">
    <property type="entry name" value="CARBONIC ANHYDRASE"/>
    <property type="match status" value="1"/>
</dbReference>
<evidence type="ECO:0000256" key="5">
    <source>
        <dbReference type="ARBA" id="ARBA00023180"/>
    </source>
</evidence>
<keyword evidence="4" id="KW-0862">Zinc</keyword>
<name>A0A1I8N8W0_MUSDO</name>
<dbReference type="VEuPathDB" id="VectorBase:MDOMA2_004343"/>
<reference evidence="8" key="1">
    <citation type="submission" date="2020-05" db="UniProtKB">
        <authorList>
            <consortium name="EnsemblMetazoa"/>
        </authorList>
    </citation>
    <scope>IDENTIFICATION</scope>
    <source>
        <strain evidence="8">Aabys</strain>
    </source>
</reference>
<keyword evidence="5" id="KW-0325">Glycoprotein</keyword>
<keyword evidence="3" id="KW-0479">Metal-binding</keyword>
<dbReference type="OrthoDB" id="429145at2759"/>
<dbReference type="EnsemblMetazoa" id="MDOA012775-RA">
    <property type="protein sequence ID" value="MDOA012775-PA"/>
    <property type="gene ID" value="MDOA012775"/>
</dbReference>
<evidence type="ECO:0000256" key="2">
    <source>
        <dbReference type="ARBA" id="ARBA00012925"/>
    </source>
</evidence>
<evidence type="ECO:0000313" key="8">
    <source>
        <dbReference type="EnsemblMetazoa" id="MDOA012775-PA"/>
    </source>
</evidence>
<dbReference type="FunFam" id="3.10.200.10:FF:000003">
    <property type="entry name" value="Carbonic anhydrase 12"/>
    <property type="match status" value="1"/>
</dbReference>
<organism evidence="8">
    <name type="scientific">Musca domestica</name>
    <name type="common">House fly</name>
    <dbReference type="NCBI Taxonomy" id="7370"/>
    <lineage>
        <taxon>Eukaryota</taxon>
        <taxon>Metazoa</taxon>
        <taxon>Ecdysozoa</taxon>
        <taxon>Arthropoda</taxon>
        <taxon>Hexapoda</taxon>
        <taxon>Insecta</taxon>
        <taxon>Pterygota</taxon>
        <taxon>Neoptera</taxon>
        <taxon>Endopterygota</taxon>
        <taxon>Diptera</taxon>
        <taxon>Brachycera</taxon>
        <taxon>Muscomorpha</taxon>
        <taxon>Muscoidea</taxon>
        <taxon>Muscidae</taxon>
        <taxon>Musca</taxon>
    </lineage>
</organism>
<dbReference type="eggNOG" id="KOG0382">
    <property type="taxonomic scope" value="Eukaryota"/>
</dbReference>
<evidence type="ECO:0000256" key="3">
    <source>
        <dbReference type="ARBA" id="ARBA00022723"/>
    </source>
</evidence>
<evidence type="ECO:0000256" key="6">
    <source>
        <dbReference type="SAM" id="SignalP"/>
    </source>
</evidence>
<dbReference type="SUPFAM" id="SSF51069">
    <property type="entry name" value="Carbonic anhydrase"/>
    <property type="match status" value="1"/>
</dbReference>
<feature type="signal peptide" evidence="6">
    <location>
        <begin position="1"/>
        <end position="19"/>
    </location>
</feature>
<dbReference type="InterPro" id="IPR001148">
    <property type="entry name" value="CA_dom"/>
</dbReference>
<dbReference type="STRING" id="7370.A0A1I8N8W0"/>
<comment type="similarity">
    <text evidence="1">Belongs to the alpha-carbonic anhydrase family.</text>
</comment>
<keyword evidence="6" id="KW-0732">Signal</keyword>
<proteinExistence type="inferred from homology"/>
<evidence type="ECO:0000256" key="4">
    <source>
        <dbReference type="ARBA" id="ARBA00022833"/>
    </source>
</evidence>
<dbReference type="Gene3D" id="3.10.200.10">
    <property type="entry name" value="Alpha carbonic anhydrase"/>
    <property type="match status" value="1"/>
</dbReference>
<accession>A0A1I8N8W0</accession>
<dbReference type="SMART" id="SM01057">
    <property type="entry name" value="Carb_anhydrase"/>
    <property type="match status" value="1"/>
</dbReference>
<sequence>MLAFQLWLFATAIVSCAYGESEFTYYGSMGPDHWSEHYNQCAGKHQSPININDVDVIDRRYPEIKYEKFDKKPLNATMTNNGHTVQVKLIYDGQAPMVSGGPLAGKGNYEFQQLHFHWGEDNTVGSEDRINNVSFPMELHIVFRNIRYKDFAEATQRDDGVAVMAFFYEISSDQAADHDYDTFTSNLGKIEEPNSVANMDALTLFGLMPDNLNSYYTYIGSLTTPPCSEDVIWMDFNTPIGIASKLLDRFRSLKTFDGSSLTHNFRPVQPLNNRKVYRAKKEMRLPQEGGASSIPIVDAWDAAPTFAQPIILVGILAVACVYINH</sequence>
<dbReference type="InterPro" id="IPR023561">
    <property type="entry name" value="Carbonic_anhydrase_a-class"/>
</dbReference>